<reference evidence="2 3" key="1">
    <citation type="journal article" date="2019" name="G3 (Bethesda)">
        <title>Sequencing of a Wild Apple (Malus baccata) Genome Unravels the Differences Between Cultivated and Wild Apple Species Regarding Disease Resistance and Cold Tolerance.</title>
        <authorList>
            <person name="Chen X."/>
        </authorList>
    </citation>
    <scope>NUCLEOTIDE SEQUENCE [LARGE SCALE GENOMIC DNA]</scope>
    <source>
        <strain evidence="3">cv. Shandingzi</strain>
        <tissue evidence="2">Leaves</tissue>
    </source>
</reference>
<dbReference type="Proteomes" id="UP000315295">
    <property type="component" value="Unassembled WGS sequence"/>
</dbReference>
<keyword evidence="3" id="KW-1185">Reference proteome</keyword>
<protein>
    <submittedName>
        <fullName evidence="2">Uncharacterized protein</fullName>
    </submittedName>
</protein>
<evidence type="ECO:0000313" key="3">
    <source>
        <dbReference type="Proteomes" id="UP000315295"/>
    </source>
</evidence>
<dbReference type="AlphaFoldDB" id="A0A540MXG6"/>
<dbReference type="EMBL" id="VIEB01000154">
    <property type="protein sequence ID" value="TQE03459.1"/>
    <property type="molecule type" value="Genomic_DNA"/>
</dbReference>
<evidence type="ECO:0000313" key="2">
    <source>
        <dbReference type="EMBL" id="TQE03459.1"/>
    </source>
</evidence>
<evidence type="ECO:0000256" key="1">
    <source>
        <dbReference type="SAM" id="Phobius"/>
    </source>
</evidence>
<accession>A0A540MXG6</accession>
<comment type="caution">
    <text evidence="2">The sequence shown here is derived from an EMBL/GenBank/DDBJ whole genome shotgun (WGS) entry which is preliminary data.</text>
</comment>
<sequence>MHGRSRICPKEPEIVTRSQARVLGWFWWSQTAAVKKASSWLRFPPSPRLCMKFQMSLRVVRGLCDHVEGSTWFIRVLWNSTVDTASCPLAQWKYRSTQGLFLLLWKRNWGCCFKLNCSGGGGGAILVNCGQTALFRHASRIDIMFTRTTGFVIIVFIAAAQIQIE</sequence>
<proteinExistence type="predicted"/>
<gene>
    <name evidence="2" type="ORF">C1H46_010939</name>
</gene>
<feature type="transmembrane region" description="Helical" evidence="1">
    <location>
        <begin position="144"/>
        <end position="164"/>
    </location>
</feature>
<name>A0A540MXG6_MALBA</name>
<keyword evidence="1" id="KW-1133">Transmembrane helix</keyword>
<keyword evidence="1" id="KW-0812">Transmembrane</keyword>
<organism evidence="2 3">
    <name type="scientific">Malus baccata</name>
    <name type="common">Siberian crab apple</name>
    <name type="synonym">Pyrus baccata</name>
    <dbReference type="NCBI Taxonomy" id="106549"/>
    <lineage>
        <taxon>Eukaryota</taxon>
        <taxon>Viridiplantae</taxon>
        <taxon>Streptophyta</taxon>
        <taxon>Embryophyta</taxon>
        <taxon>Tracheophyta</taxon>
        <taxon>Spermatophyta</taxon>
        <taxon>Magnoliopsida</taxon>
        <taxon>eudicotyledons</taxon>
        <taxon>Gunneridae</taxon>
        <taxon>Pentapetalae</taxon>
        <taxon>rosids</taxon>
        <taxon>fabids</taxon>
        <taxon>Rosales</taxon>
        <taxon>Rosaceae</taxon>
        <taxon>Amygdaloideae</taxon>
        <taxon>Maleae</taxon>
        <taxon>Malus</taxon>
    </lineage>
</organism>
<keyword evidence="1" id="KW-0472">Membrane</keyword>